<sequence>MLALPGLTEEQRADLLLTLPLQPAGLVDAVFLVQDDASLVLVLKSLLSDAAGAGPLMPVAAGDGSSLHIVEWLRQPMVELKLRTSERASESRTQATHPRTFSDIKPWEDFEPGVNRMLAELQLTTHTCQRVVHNAGQAPGTPGVWAAAADESEIRSALLFHLHQVTSVAQKLLGLDMEYVGSGSGRSMAFQDLVMRKSGIGSNRADVSKLIMASIEVKGDWETPLPAGMSLDDALRDSKLGESITPALQQAYGDAIMDETPFIMLSTYRVSYFLMRDLNDATNTVLCASPPVCWNGAGGIPPYAAWLYCLRLASQLTLDVKQQLPRSFTPATPPCGYPRGSVNSDDGGDGSSGKPTGRVTARTRKQPDRLAKRQRDASAGQSAGAFTARKPEGGDGDTARDNGTSVPTFDTQLWLNAASSHAGVDAVPELPELSYGQLGISGTYLGGSRRHHVFKGCINEQPAAVKVFNFYDDFACADFLREVDAYMQLQPLQGSCIPEMLTGHVLLWDLERCVLHANEEAVAADERDLESLLQP</sequence>
<protein>
    <recommendedName>
        <fullName evidence="4">Protein kinase domain-containing protein</fullName>
    </recommendedName>
</protein>
<dbReference type="AlphaFoldDB" id="A0A0D2L820"/>
<dbReference type="PANTHER" id="PTHR37171:SF1">
    <property type="entry name" value="SERINE_THREONINE-PROTEIN KINASE YRZF-RELATED"/>
    <property type="match status" value="1"/>
</dbReference>
<evidence type="ECO:0000313" key="2">
    <source>
        <dbReference type="EMBL" id="KIZ03004.1"/>
    </source>
</evidence>
<gene>
    <name evidence="2" type="ORF">MNEG_4954</name>
</gene>
<organism evidence="2 3">
    <name type="scientific">Monoraphidium neglectum</name>
    <dbReference type="NCBI Taxonomy" id="145388"/>
    <lineage>
        <taxon>Eukaryota</taxon>
        <taxon>Viridiplantae</taxon>
        <taxon>Chlorophyta</taxon>
        <taxon>core chlorophytes</taxon>
        <taxon>Chlorophyceae</taxon>
        <taxon>CS clade</taxon>
        <taxon>Sphaeropleales</taxon>
        <taxon>Selenastraceae</taxon>
        <taxon>Monoraphidium</taxon>
    </lineage>
</organism>
<dbReference type="GeneID" id="25737831"/>
<dbReference type="RefSeq" id="XP_013902023.1">
    <property type="nucleotide sequence ID" value="XM_014046569.1"/>
</dbReference>
<proteinExistence type="predicted"/>
<dbReference type="OrthoDB" id="549779at2759"/>
<name>A0A0D2L820_9CHLO</name>
<dbReference type="InterPro" id="IPR052396">
    <property type="entry name" value="Meiotic_Drive_Suppr_Kinase"/>
</dbReference>
<dbReference type="EMBL" id="KK100934">
    <property type="protein sequence ID" value="KIZ03004.1"/>
    <property type="molecule type" value="Genomic_DNA"/>
</dbReference>
<feature type="region of interest" description="Disordered" evidence="1">
    <location>
        <begin position="328"/>
        <end position="406"/>
    </location>
</feature>
<evidence type="ECO:0000313" key="3">
    <source>
        <dbReference type="Proteomes" id="UP000054498"/>
    </source>
</evidence>
<dbReference type="Proteomes" id="UP000054498">
    <property type="component" value="Unassembled WGS sequence"/>
</dbReference>
<keyword evidence="3" id="KW-1185">Reference proteome</keyword>
<reference evidence="2 3" key="1">
    <citation type="journal article" date="2013" name="BMC Genomics">
        <title>Reconstruction of the lipid metabolism for the microalga Monoraphidium neglectum from its genome sequence reveals characteristics suitable for biofuel production.</title>
        <authorList>
            <person name="Bogen C."/>
            <person name="Al-Dilaimi A."/>
            <person name="Albersmeier A."/>
            <person name="Wichmann J."/>
            <person name="Grundmann M."/>
            <person name="Rupp O."/>
            <person name="Lauersen K.J."/>
            <person name="Blifernez-Klassen O."/>
            <person name="Kalinowski J."/>
            <person name="Goesmann A."/>
            <person name="Mussgnug J.H."/>
            <person name="Kruse O."/>
        </authorList>
    </citation>
    <scope>NUCLEOTIDE SEQUENCE [LARGE SCALE GENOMIC DNA]</scope>
    <source>
        <strain evidence="2 3">SAG 48.87</strain>
    </source>
</reference>
<accession>A0A0D2L820</accession>
<feature type="compositionally biased region" description="Basic and acidic residues" evidence="1">
    <location>
        <begin position="389"/>
        <end position="400"/>
    </location>
</feature>
<feature type="compositionally biased region" description="Basic and acidic residues" evidence="1">
    <location>
        <begin position="365"/>
        <end position="376"/>
    </location>
</feature>
<dbReference type="PANTHER" id="PTHR37171">
    <property type="entry name" value="SERINE/THREONINE-PROTEIN KINASE YRZF-RELATED"/>
    <property type="match status" value="1"/>
</dbReference>
<dbReference type="KEGG" id="mng:MNEG_4954"/>
<evidence type="ECO:0008006" key="4">
    <source>
        <dbReference type="Google" id="ProtNLM"/>
    </source>
</evidence>
<evidence type="ECO:0000256" key="1">
    <source>
        <dbReference type="SAM" id="MobiDB-lite"/>
    </source>
</evidence>